<dbReference type="EMBL" id="HACG01011809">
    <property type="protein sequence ID" value="CEK58674.1"/>
    <property type="molecule type" value="Transcribed_RNA"/>
</dbReference>
<organism evidence="1">
    <name type="scientific">Arion vulgaris</name>
    <dbReference type="NCBI Taxonomy" id="1028688"/>
    <lineage>
        <taxon>Eukaryota</taxon>
        <taxon>Metazoa</taxon>
        <taxon>Spiralia</taxon>
        <taxon>Lophotrochozoa</taxon>
        <taxon>Mollusca</taxon>
        <taxon>Gastropoda</taxon>
        <taxon>Heterobranchia</taxon>
        <taxon>Euthyneura</taxon>
        <taxon>Panpulmonata</taxon>
        <taxon>Eupulmonata</taxon>
        <taxon>Stylommatophora</taxon>
        <taxon>Helicina</taxon>
        <taxon>Arionoidea</taxon>
        <taxon>Arionidae</taxon>
        <taxon>Arion</taxon>
    </lineage>
</organism>
<dbReference type="AlphaFoldDB" id="A0A0B6YQW3"/>
<gene>
    <name evidence="1" type="primary">ORF33842</name>
</gene>
<evidence type="ECO:0000313" key="1">
    <source>
        <dbReference type="EMBL" id="CEK58674.1"/>
    </source>
</evidence>
<feature type="non-terminal residue" evidence="1">
    <location>
        <position position="71"/>
    </location>
</feature>
<sequence length="71" mass="7867">FYNLLDMKSHMVSSLSTEPSMHPTTVPPGVFFTQPVRPSSLAFLSVCFRKKTPCPVCVRSPGPKKLMLKVS</sequence>
<name>A0A0B6YQW3_9EUPU</name>
<accession>A0A0B6YQW3</accession>
<proteinExistence type="predicted"/>
<reference evidence="1" key="1">
    <citation type="submission" date="2014-12" db="EMBL/GenBank/DDBJ databases">
        <title>Insight into the proteome of Arion vulgaris.</title>
        <authorList>
            <person name="Aradska J."/>
            <person name="Bulat T."/>
            <person name="Smidak R."/>
            <person name="Sarate P."/>
            <person name="Gangsoo J."/>
            <person name="Sialana F."/>
            <person name="Bilban M."/>
            <person name="Lubec G."/>
        </authorList>
    </citation>
    <scope>NUCLEOTIDE SEQUENCE</scope>
    <source>
        <tissue evidence="1">Skin</tissue>
    </source>
</reference>
<feature type="non-terminal residue" evidence="1">
    <location>
        <position position="1"/>
    </location>
</feature>
<protein>
    <submittedName>
        <fullName evidence="1">Uncharacterized protein</fullName>
    </submittedName>
</protein>